<evidence type="ECO:0000256" key="1">
    <source>
        <dbReference type="ARBA" id="ARBA00022723"/>
    </source>
</evidence>
<evidence type="ECO:0000256" key="3">
    <source>
        <dbReference type="ARBA" id="ARBA00022833"/>
    </source>
</evidence>
<dbReference type="Gene3D" id="4.10.1000.10">
    <property type="entry name" value="Zinc finger, CCCH-type"/>
    <property type="match status" value="1"/>
</dbReference>
<feature type="compositionally biased region" description="Basic and acidic residues" evidence="5">
    <location>
        <begin position="109"/>
        <end position="124"/>
    </location>
</feature>
<dbReference type="GO" id="GO:0000785">
    <property type="term" value="C:chromatin"/>
    <property type="evidence" value="ECO:0007669"/>
    <property type="project" value="TreeGrafter"/>
</dbReference>
<evidence type="ECO:0000313" key="7">
    <source>
        <dbReference type="EMBL" id="KAK8751752.1"/>
    </source>
</evidence>
<evidence type="ECO:0000259" key="6">
    <source>
        <dbReference type="PROSITE" id="PS50103"/>
    </source>
</evidence>
<dbReference type="SUPFAM" id="SSF90229">
    <property type="entry name" value="CCCH zinc finger"/>
    <property type="match status" value="1"/>
</dbReference>
<dbReference type="Pfam" id="PF00642">
    <property type="entry name" value="zf-CCCH"/>
    <property type="match status" value="1"/>
</dbReference>
<feature type="zinc finger region" description="C3H1-type" evidence="4">
    <location>
        <begin position="556"/>
        <end position="583"/>
    </location>
</feature>
<feature type="compositionally biased region" description="Basic and acidic residues" evidence="5">
    <location>
        <begin position="138"/>
        <end position="150"/>
    </location>
</feature>
<dbReference type="GO" id="GO:0008270">
    <property type="term" value="F:zinc ion binding"/>
    <property type="evidence" value="ECO:0007669"/>
    <property type="project" value="UniProtKB-KW"/>
</dbReference>
<comment type="caution">
    <text evidence="7">The sequence shown here is derived from an EMBL/GenBank/DDBJ whole genome shotgun (WGS) entry which is preliminary data.</text>
</comment>
<feature type="compositionally biased region" description="Basic and acidic residues" evidence="5">
    <location>
        <begin position="58"/>
        <end position="70"/>
    </location>
</feature>
<feature type="compositionally biased region" description="Acidic residues" evidence="5">
    <location>
        <begin position="166"/>
        <end position="182"/>
    </location>
</feature>
<sequence length="584" mass="62705">GKHLSDDRVLSVGAAVAAAAVAGTSCYQASLSDDGGFMAALTAAGTDTRKKVTRKRKSSEGDPKSEVKEEEKEEEDAVSPTVTTTTTKTEDGILSPTSVKPTFNFYQETLKDDNDNDDVAKNDNDETEASETSEPMDTGDKGEGEEDVSKPSESQDGDEDLKVLGAEDDTTTTNMDLDESEEKETSIQPGGGDGGCDSDAAVKEDTIPHAPAVPAPAHEDYEKVEVTFSSPMPDSIRSVLVYHRPASRKKKVVKWKTEDDLKEVFLFELDETERVNVNAIKFNELMVMEKQREREFMGKNRALHGNVGLLGGNMNNFSGMGDDMMGGMGMYQNVNNVQEFMRWSLLPVMLTGQPNITPGCRSQERVIQAARESSTMAAFFHPAMLPDSPREPDPEMVVRAEIKEIPLHDISGQDNLHDHRNKLWPEPSINEPINYGYGNMGAMGGMPIGSGTGGSHWVVGGPPSGAFTAGPMYGPGGPSGYGGPGNYGGDASGGMDGPGWGGPGTDFPNQNMMMGGGGQGMMMGGRPNMSRGMMQNMGMGGGPRFRGRGGSWGPPRGPPPPCKHFMNGHCRHGKNCKFLHSKQY</sequence>
<keyword evidence="8" id="KW-1185">Reference proteome</keyword>
<keyword evidence="1 4" id="KW-0479">Metal-binding</keyword>
<dbReference type="PANTHER" id="PTHR46557:SF1">
    <property type="entry name" value="SERINE_THREONINE-PROTEIN PHOSPHATASE 1 REGULATORY SUBUNIT 10"/>
    <property type="match status" value="1"/>
</dbReference>
<proteinExistence type="predicted"/>
<name>A0AAW0YJD2_CHEQU</name>
<accession>A0AAW0YJD2</accession>
<keyword evidence="3 4" id="KW-0862">Zinc</keyword>
<dbReference type="AlphaFoldDB" id="A0AAW0YJD2"/>
<protein>
    <recommendedName>
        <fullName evidence="6">C3H1-type domain-containing protein</fullName>
    </recommendedName>
</protein>
<evidence type="ECO:0000256" key="2">
    <source>
        <dbReference type="ARBA" id="ARBA00022771"/>
    </source>
</evidence>
<evidence type="ECO:0000313" key="8">
    <source>
        <dbReference type="Proteomes" id="UP001445076"/>
    </source>
</evidence>
<organism evidence="7 8">
    <name type="scientific">Cherax quadricarinatus</name>
    <name type="common">Australian red claw crayfish</name>
    <dbReference type="NCBI Taxonomy" id="27406"/>
    <lineage>
        <taxon>Eukaryota</taxon>
        <taxon>Metazoa</taxon>
        <taxon>Ecdysozoa</taxon>
        <taxon>Arthropoda</taxon>
        <taxon>Crustacea</taxon>
        <taxon>Multicrustacea</taxon>
        <taxon>Malacostraca</taxon>
        <taxon>Eumalacostraca</taxon>
        <taxon>Eucarida</taxon>
        <taxon>Decapoda</taxon>
        <taxon>Pleocyemata</taxon>
        <taxon>Astacidea</taxon>
        <taxon>Parastacoidea</taxon>
        <taxon>Parastacidae</taxon>
        <taxon>Cherax</taxon>
    </lineage>
</organism>
<dbReference type="Proteomes" id="UP001445076">
    <property type="component" value="Unassembled WGS sequence"/>
</dbReference>
<evidence type="ECO:0000256" key="5">
    <source>
        <dbReference type="SAM" id="MobiDB-lite"/>
    </source>
</evidence>
<evidence type="ECO:0000256" key="4">
    <source>
        <dbReference type="PROSITE-ProRule" id="PRU00723"/>
    </source>
</evidence>
<dbReference type="PROSITE" id="PS50103">
    <property type="entry name" value="ZF_C3H1"/>
    <property type="match status" value="1"/>
</dbReference>
<gene>
    <name evidence="7" type="ORF">OTU49_010122</name>
</gene>
<dbReference type="GO" id="GO:0008157">
    <property type="term" value="F:protein phosphatase 1 binding"/>
    <property type="evidence" value="ECO:0007669"/>
    <property type="project" value="TreeGrafter"/>
</dbReference>
<dbReference type="PANTHER" id="PTHR46557">
    <property type="entry name" value="SERINE/THREONINE-PROTEIN PHOSPHATASE 1 REGULATORY SUBUNIT 10-RELATED"/>
    <property type="match status" value="1"/>
</dbReference>
<reference evidence="7 8" key="1">
    <citation type="journal article" date="2024" name="BMC Genomics">
        <title>Genome assembly of redclaw crayfish (Cherax quadricarinatus) provides insights into its immune adaptation and hypoxia tolerance.</title>
        <authorList>
            <person name="Liu Z."/>
            <person name="Zheng J."/>
            <person name="Li H."/>
            <person name="Fang K."/>
            <person name="Wang S."/>
            <person name="He J."/>
            <person name="Zhou D."/>
            <person name="Weng S."/>
            <person name="Chi M."/>
            <person name="Gu Z."/>
            <person name="He J."/>
            <person name="Li F."/>
            <person name="Wang M."/>
        </authorList>
    </citation>
    <scope>NUCLEOTIDE SEQUENCE [LARGE SCALE GENOMIC DNA]</scope>
    <source>
        <strain evidence="7">ZL_2023a</strain>
    </source>
</reference>
<dbReference type="SMART" id="SM00356">
    <property type="entry name" value="ZnF_C3H1"/>
    <property type="match status" value="1"/>
</dbReference>
<feature type="region of interest" description="Disordered" evidence="5">
    <location>
        <begin position="42"/>
        <end position="201"/>
    </location>
</feature>
<dbReference type="InterPro" id="IPR000571">
    <property type="entry name" value="Znf_CCCH"/>
</dbReference>
<keyword evidence="2 4" id="KW-0863">Zinc-finger</keyword>
<dbReference type="InterPro" id="IPR036855">
    <property type="entry name" value="Znf_CCCH_sf"/>
</dbReference>
<dbReference type="GO" id="GO:0072357">
    <property type="term" value="C:PTW/PP1 phosphatase complex"/>
    <property type="evidence" value="ECO:0007669"/>
    <property type="project" value="TreeGrafter"/>
</dbReference>
<feature type="non-terminal residue" evidence="7">
    <location>
        <position position="1"/>
    </location>
</feature>
<dbReference type="EMBL" id="JARKIK010000005">
    <property type="protein sequence ID" value="KAK8751752.1"/>
    <property type="molecule type" value="Genomic_DNA"/>
</dbReference>
<feature type="compositionally biased region" description="Polar residues" evidence="5">
    <location>
        <begin position="95"/>
        <end position="107"/>
    </location>
</feature>
<feature type="domain" description="C3H1-type" evidence="6">
    <location>
        <begin position="556"/>
        <end position="583"/>
    </location>
</feature>